<protein>
    <submittedName>
        <fullName evidence="2">Polysaccharide pyruvyl transferase family protein</fullName>
    </submittedName>
</protein>
<keyword evidence="2" id="KW-0808">Transferase</keyword>
<dbReference type="EMBL" id="CP162511">
    <property type="protein sequence ID" value="XDI06401.1"/>
    <property type="molecule type" value="Genomic_DNA"/>
</dbReference>
<dbReference type="AlphaFoldDB" id="A0AB39BJ46"/>
<feature type="domain" description="Polysaccharide pyruvyl transferase" evidence="1">
    <location>
        <begin position="42"/>
        <end position="313"/>
    </location>
</feature>
<name>A0AB39BJ46_9MICO</name>
<sequence>MPLSQIDSQYLSELRDSTQLTLRAAIGDASDVAILDAPNQTNVGDSLIWAGELAYLRRMGLRLRYVADIKTFDAGRLRRVMPRGVVLLHGGGNFGDLWVGHQMHREKVVRELPDYRIVQLPQSVYFKSKERAETANSILGQHPDFHLLLRDPLSLERAAELLPALSTEFCYDMALGYQPPEPPHPPRPKSILIIAREDREAASGLSSVTQDWIQGAEITSTDWHSEGWLATKYRLARACMHLQRTLARANRKLRVTPVLPQVIERSLIKSLNQINIDGALKWYASASIVVVDRLHAHVLALLLGLDHVALDNNYRKIGAVFDLYTGKFSTARYATDTDTARHIVQTWVGR</sequence>
<dbReference type="GO" id="GO:0016740">
    <property type="term" value="F:transferase activity"/>
    <property type="evidence" value="ECO:0007669"/>
    <property type="project" value="UniProtKB-KW"/>
</dbReference>
<organism evidence="2">
    <name type="scientific">Herbiconiux sp. A18JL235</name>
    <dbReference type="NCBI Taxonomy" id="3152363"/>
    <lineage>
        <taxon>Bacteria</taxon>
        <taxon>Bacillati</taxon>
        <taxon>Actinomycetota</taxon>
        <taxon>Actinomycetes</taxon>
        <taxon>Micrococcales</taxon>
        <taxon>Microbacteriaceae</taxon>
        <taxon>Herbiconiux</taxon>
    </lineage>
</organism>
<dbReference type="RefSeq" id="WP_368498784.1">
    <property type="nucleotide sequence ID" value="NZ_CP162511.1"/>
</dbReference>
<gene>
    <name evidence="2" type="ORF">ABFY20_04700</name>
</gene>
<dbReference type="Pfam" id="PF04230">
    <property type="entry name" value="PS_pyruv_trans"/>
    <property type="match status" value="1"/>
</dbReference>
<evidence type="ECO:0000259" key="1">
    <source>
        <dbReference type="Pfam" id="PF04230"/>
    </source>
</evidence>
<reference evidence="2" key="1">
    <citation type="submission" date="2024-05" db="EMBL/GenBank/DDBJ databases">
        <title>Herbiconiux sp. A18JL235.</title>
        <authorList>
            <person name="Zhang G."/>
        </authorList>
    </citation>
    <scope>NUCLEOTIDE SEQUENCE</scope>
    <source>
        <strain evidence="2">A18JL235</strain>
    </source>
</reference>
<accession>A0AB39BJ46</accession>
<dbReference type="InterPro" id="IPR007345">
    <property type="entry name" value="Polysacch_pyruvyl_Trfase"/>
</dbReference>
<proteinExistence type="predicted"/>
<evidence type="ECO:0000313" key="2">
    <source>
        <dbReference type="EMBL" id="XDI06401.1"/>
    </source>
</evidence>